<keyword evidence="1" id="KW-0496">Mitochondrion</keyword>
<dbReference type="EMBL" id="KF060939">
    <property type="protein sequence ID" value="AGZ90181.1"/>
    <property type="molecule type" value="Genomic_DNA"/>
</dbReference>
<gene>
    <name evidence="1" type="primary">orf92</name>
</gene>
<name>U5YGI6_MONSK</name>
<accession>U5YGI6</accession>
<organism evidence="1">
    <name type="scientific">Monomastix sp. (strain OKE-1)</name>
    <dbReference type="NCBI Taxonomy" id="141716"/>
    <lineage>
        <taxon>Eukaryota</taxon>
        <taxon>Viridiplantae</taxon>
        <taxon>Chlorophyta</taxon>
        <taxon>Mamiellophyceae</taxon>
        <taxon>Monomastigales</taxon>
        <taxon>Monomastigaceae</taxon>
        <taxon>Monomastix</taxon>
    </lineage>
</organism>
<dbReference type="GeneID" id="17622498"/>
<protein>
    <submittedName>
        <fullName evidence="1">Uncharacterized protein</fullName>
    </submittedName>
</protein>
<proteinExistence type="predicted"/>
<sequence>MRSAYYNTKESLSENNFCPSEDKNNPQIMTLCSSPENNFVSCKTPGCQARFWEVGTRSYKVAVFLREGRFYFTQLSQSAGPSSLGRIAPFHV</sequence>
<dbReference type="AlphaFoldDB" id="U5YGI6"/>
<geneLocation type="mitochondrion" evidence="1"/>
<reference evidence="1" key="1">
    <citation type="journal article" date="2013" name="Genome Biol. Evol.">
        <title>Tracing the evolution of streptophyte algae and their mitochondrial genome.</title>
        <authorList>
            <person name="Turmel M."/>
            <person name="Otis C."/>
            <person name="Lemieux C."/>
        </authorList>
    </citation>
    <scope>NUCLEOTIDE SEQUENCE</scope>
</reference>
<evidence type="ECO:0000313" key="1">
    <source>
        <dbReference type="EMBL" id="AGZ90181.1"/>
    </source>
</evidence>
<dbReference type="RefSeq" id="YP_008802528.1">
    <property type="nucleotide sequence ID" value="NC_022797.1"/>
</dbReference>